<sequence length="169" mass="19960">MGEEFFRQQEPPGEESKWLFRHRVEVPVLHGLARSECGVFRRRDDRHYWNGVLMNHVKLAQKDRRVPVVECHSIQVARAIKDSGDIDCNFVYVRPPTHEDIEVRIIRNRFGSETKMSLATKMGKIRHEFSLLEQGYYSDLFKKILVNDLREKFLNRAGVEIGLNLYKFK</sequence>
<dbReference type="AlphaFoldDB" id="A0A7S3CNJ0"/>
<dbReference type="Gene3D" id="3.40.50.300">
    <property type="entry name" value="P-loop containing nucleotide triphosphate hydrolases"/>
    <property type="match status" value="1"/>
</dbReference>
<organism evidence="1">
    <name type="scientific">Strombidium rassoulzadegani</name>
    <dbReference type="NCBI Taxonomy" id="1082188"/>
    <lineage>
        <taxon>Eukaryota</taxon>
        <taxon>Sar</taxon>
        <taxon>Alveolata</taxon>
        <taxon>Ciliophora</taxon>
        <taxon>Intramacronucleata</taxon>
        <taxon>Spirotrichea</taxon>
        <taxon>Oligotrichia</taxon>
        <taxon>Strombidiidae</taxon>
        <taxon>Strombidium</taxon>
    </lineage>
</organism>
<dbReference type="EMBL" id="HBIA01009333">
    <property type="protein sequence ID" value="CAE0233060.1"/>
    <property type="molecule type" value="Transcribed_RNA"/>
</dbReference>
<reference evidence="1" key="1">
    <citation type="submission" date="2021-01" db="EMBL/GenBank/DDBJ databases">
        <authorList>
            <person name="Corre E."/>
            <person name="Pelletier E."/>
            <person name="Niang G."/>
            <person name="Scheremetjew M."/>
            <person name="Finn R."/>
            <person name="Kale V."/>
            <person name="Holt S."/>
            <person name="Cochrane G."/>
            <person name="Meng A."/>
            <person name="Brown T."/>
            <person name="Cohen L."/>
        </authorList>
    </citation>
    <scope>NUCLEOTIDE SEQUENCE</scope>
    <source>
        <strain evidence="1">Ras09</strain>
    </source>
</reference>
<dbReference type="InterPro" id="IPR027417">
    <property type="entry name" value="P-loop_NTPase"/>
</dbReference>
<accession>A0A7S3CNJ0</accession>
<name>A0A7S3CNJ0_9SPIT</name>
<proteinExistence type="predicted"/>
<evidence type="ECO:0000313" key="1">
    <source>
        <dbReference type="EMBL" id="CAE0233060.1"/>
    </source>
</evidence>
<protein>
    <submittedName>
        <fullName evidence="1">Uncharacterized protein</fullName>
    </submittedName>
</protein>
<gene>
    <name evidence="1" type="ORF">SRAS04492_LOCUS4859</name>
</gene>